<feature type="compositionally biased region" description="Basic and acidic residues" evidence="1">
    <location>
        <begin position="18"/>
        <end position="29"/>
    </location>
</feature>
<feature type="region of interest" description="Disordered" evidence="1">
    <location>
        <begin position="413"/>
        <end position="608"/>
    </location>
</feature>
<feature type="compositionally biased region" description="Polar residues" evidence="1">
    <location>
        <begin position="495"/>
        <end position="508"/>
    </location>
</feature>
<comment type="caution">
    <text evidence="3">The sequence shown here is derived from an EMBL/GenBank/DDBJ whole genome shotgun (WGS) entry which is preliminary data.</text>
</comment>
<feature type="region of interest" description="Disordered" evidence="1">
    <location>
        <begin position="659"/>
        <end position="723"/>
    </location>
</feature>
<feature type="compositionally biased region" description="Polar residues" evidence="1">
    <location>
        <begin position="430"/>
        <end position="459"/>
    </location>
</feature>
<dbReference type="OrthoDB" id="5863628at2759"/>
<feature type="compositionally biased region" description="Low complexity" evidence="1">
    <location>
        <begin position="836"/>
        <end position="850"/>
    </location>
</feature>
<dbReference type="GO" id="GO:0006357">
    <property type="term" value="P:regulation of transcription by RNA polymerase II"/>
    <property type="evidence" value="ECO:0007669"/>
    <property type="project" value="TreeGrafter"/>
</dbReference>
<feature type="compositionally biased region" description="Low complexity" evidence="1">
    <location>
        <begin position="699"/>
        <end position="709"/>
    </location>
</feature>
<evidence type="ECO:0000256" key="1">
    <source>
        <dbReference type="SAM" id="MobiDB-lite"/>
    </source>
</evidence>
<feature type="region of interest" description="Disordered" evidence="1">
    <location>
        <begin position="146"/>
        <end position="179"/>
    </location>
</feature>
<evidence type="ECO:0000313" key="3">
    <source>
        <dbReference type="EMBL" id="KAF5404765.1"/>
    </source>
</evidence>
<dbReference type="PROSITE" id="PS00028">
    <property type="entry name" value="ZINC_FINGER_C2H2_1"/>
    <property type="match status" value="1"/>
</dbReference>
<feature type="compositionally biased region" description="Basic and acidic residues" evidence="1">
    <location>
        <begin position="509"/>
        <end position="521"/>
    </location>
</feature>
<accession>A0A8J4T584</accession>
<evidence type="ECO:0000313" key="4">
    <source>
        <dbReference type="Proteomes" id="UP000748531"/>
    </source>
</evidence>
<proteinExistence type="predicted"/>
<feature type="compositionally biased region" description="Low complexity" evidence="1">
    <location>
        <begin position="88"/>
        <end position="100"/>
    </location>
</feature>
<name>A0A8J4T584_9TREM</name>
<protein>
    <recommendedName>
        <fullName evidence="2">C2H2-type domain-containing protein</fullName>
    </recommendedName>
</protein>
<feature type="compositionally biased region" description="Low complexity" evidence="1">
    <location>
        <begin position="962"/>
        <end position="972"/>
    </location>
</feature>
<feature type="region of interest" description="Disordered" evidence="1">
    <location>
        <begin position="962"/>
        <end position="987"/>
    </location>
</feature>
<feature type="region of interest" description="Disordered" evidence="1">
    <location>
        <begin position="821"/>
        <end position="885"/>
    </location>
</feature>
<feature type="compositionally biased region" description="Polar residues" evidence="1">
    <location>
        <begin position="659"/>
        <end position="681"/>
    </location>
</feature>
<feature type="compositionally biased region" description="Polar residues" evidence="1">
    <location>
        <begin position="166"/>
        <end position="179"/>
    </location>
</feature>
<dbReference type="InterPro" id="IPR013087">
    <property type="entry name" value="Znf_C2H2_type"/>
</dbReference>
<dbReference type="PANTHER" id="PTHR21564">
    <property type="entry name" value="BRAKELESS PROTEIN"/>
    <property type="match status" value="1"/>
</dbReference>
<feature type="compositionally biased region" description="Polar residues" evidence="1">
    <location>
        <begin position="1039"/>
        <end position="1053"/>
    </location>
</feature>
<feature type="region of interest" description="Disordered" evidence="1">
    <location>
        <begin position="1034"/>
        <end position="1053"/>
    </location>
</feature>
<feature type="region of interest" description="Disordered" evidence="1">
    <location>
        <begin position="1"/>
        <end position="108"/>
    </location>
</feature>
<feature type="domain" description="C2H2-type" evidence="2">
    <location>
        <begin position="632"/>
        <end position="656"/>
    </location>
</feature>
<organism evidence="3 4">
    <name type="scientific">Paragonimus heterotremus</name>
    <dbReference type="NCBI Taxonomy" id="100268"/>
    <lineage>
        <taxon>Eukaryota</taxon>
        <taxon>Metazoa</taxon>
        <taxon>Spiralia</taxon>
        <taxon>Lophotrochozoa</taxon>
        <taxon>Platyhelminthes</taxon>
        <taxon>Trematoda</taxon>
        <taxon>Digenea</taxon>
        <taxon>Plagiorchiida</taxon>
        <taxon>Troglotremata</taxon>
        <taxon>Troglotrematidae</taxon>
        <taxon>Paragonimus</taxon>
    </lineage>
</organism>
<reference evidence="3" key="1">
    <citation type="submission" date="2019-05" db="EMBL/GenBank/DDBJ databases">
        <title>Annotation for the trematode Paragonimus heterotremus.</title>
        <authorList>
            <person name="Choi Y.-J."/>
        </authorList>
    </citation>
    <scope>NUCLEOTIDE SEQUENCE</scope>
    <source>
        <strain evidence="3">LC</strain>
    </source>
</reference>
<dbReference type="PANTHER" id="PTHR21564:SF5">
    <property type="entry name" value="SCRIBBLER, ISOFORM J"/>
    <property type="match status" value="1"/>
</dbReference>
<dbReference type="AlphaFoldDB" id="A0A8J4T584"/>
<dbReference type="EMBL" id="LUCH01000591">
    <property type="protein sequence ID" value="KAF5404765.1"/>
    <property type="molecule type" value="Genomic_DNA"/>
</dbReference>
<keyword evidence="4" id="KW-1185">Reference proteome</keyword>
<feature type="compositionally biased region" description="Basic and acidic residues" evidence="1">
    <location>
        <begin position="539"/>
        <end position="553"/>
    </location>
</feature>
<dbReference type="GO" id="GO:0005634">
    <property type="term" value="C:nucleus"/>
    <property type="evidence" value="ECO:0007669"/>
    <property type="project" value="TreeGrafter"/>
</dbReference>
<evidence type="ECO:0000259" key="2">
    <source>
        <dbReference type="PROSITE" id="PS00028"/>
    </source>
</evidence>
<dbReference type="InterPro" id="IPR040010">
    <property type="entry name" value="ZN608/ZN609"/>
</dbReference>
<sequence>MKVKNRRSVSGRTGNMINDEHFVNDRDYCESQTGKRRKNADPPRSSKPVRSPSALPNGNVESKLNKKRRNCATEGPDSLPSISFKSVASNPSNRCSSASSVLSGSNETTDPYEFAVKADQEGEDRTGSNTQTINTNLASIKRMRLDRPDDRCLPGSARSSPLPRTVFSQPSPGASSSPLTTNCIRPLSVLTDFSSSSASVASCSSINRSHLDVDNQQSQPPLSTIACAGSYTHYLGNLTSRAAALSPIPVGKASHKGSDLQMDDTRSGITPPAECGTRSPFYKARKSCRPYAGPASPCSVVCSSKDAQPQSTPVTPLCSVVCSTPATQPVTQQCTVGVNTVFDRCKGTITEPDMLGPCEPGTTICLNGIVWLETTTGVLVVNVTWRGRTYIGTLLDATQHDFAPPCPRDYVPPFKSFVRSSNRTKRRTGVGTNYKQNSNPGLNSVECNGKPNTASSTQRNRLRGRDANSPLSETQPGNTPTTTRPTTTTTNTDTSLALRSITFQQDTTDPSRTESHARADEGENVNGSISDEEITNDACVDRLSEIKDKDAKRGSSGSSSDCPSENLPDGVKKDGQPKVFRLRKGKQSSDTTSNCHGNKIPAPTDGGDLTHSIVCDGNEGDAELSSSFPITCPLEGCNKRFTHVIALRFHLNHTRHDNNSIVEGETSSDNGSVDANPTSDNLIDHDTNQNTTSPPVISPPCSKSPASPSHLFTMPPPKPHQAFHNLQHLNSTASEKKNDLSLGFHSCPGSDTIPTTSTTPVVISDFMPWSSVHSKDSHRPFFRTHSSTGFASGSMHDSAVIGSATRTVTAHTVSIPYGPTNKVDIFNGNTSRPGNTCTSTSKSRPPTTTRGDSNKVRYQSTSKHSAHSIKSDSHTNTSSRRLPGSLKDHIDYHNFITHASSNSALPPIVRSESFSSGVSSCAPQYVSSLALASRDFSNSHTPMGGNTLLSLPPGVWNFSSNSTGNVHSSSESQSRPGGASCPLGELRHDLGGVQMNSVPLTSNHAAPNGFPSSSALNLSNYIPTLSSMNLNVEHGHSAVNPSSSMRPTSNQQPMDPSSFYGLPDFLMAAAMSAVLNTTTMGNQTESLRPLASSQIFTPGLPKLTPSLPSQGLSPVQTTQAVHFKQSNLNISSLSSVVPLTQSTATATTATPLSTVIGGNGPPLLPSSILQGFGLTPPFPPSVSTQCLNLDRLDPFRLSAAYFMQQQHAASAARFPTPGFNQQSS</sequence>
<dbReference type="Proteomes" id="UP000748531">
    <property type="component" value="Unassembled WGS sequence"/>
</dbReference>
<feature type="compositionally biased region" description="Low complexity" evidence="1">
    <location>
        <begin position="42"/>
        <end position="53"/>
    </location>
</feature>
<feature type="compositionally biased region" description="Low complexity" evidence="1">
    <location>
        <begin position="474"/>
        <end position="494"/>
    </location>
</feature>
<gene>
    <name evidence="3" type="ORF">PHET_01855</name>
</gene>